<dbReference type="Pfam" id="PF07344">
    <property type="entry name" value="Amastin"/>
    <property type="match status" value="1"/>
</dbReference>
<name>S9W6J7_9TRYP</name>
<keyword evidence="1" id="KW-0812">Transmembrane</keyword>
<dbReference type="Proteomes" id="UP000515908">
    <property type="component" value="Chromosome 11"/>
</dbReference>
<keyword evidence="1" id="KW-0472">Membrane</keyword>
<gene>
    <name evidence="2" type="ORF">ADEAN_000588900</name>
</gene>
<feature type="transmembrane region" description="Helical" evidence="1">
    <location>
        <begin position="134"/>
        <end position="153"/>
    </location>
</feature>
<dbReference type="Gene3D" id="1.20.140.150">
    <property type="match status" value="1"/>
</dbReference>
<protein>
    <submittedName>
        <fullName evidence="2">Amastin surface glycoprotein, putative</fullName>
    </submittedName>
</protein>
<evidence type="ECO:0000313" key="2">
    <source>
        <dbReference type="EMBL" id="CAD2218401.1"/>
    </source>
</evidence>
<evidence type="ECO:0000313" key="3">
    <source>
        <dbReference type="Proteomes" id="UP000515908"/>
    </source>
</evidence>
<feature type="transmembrane region" description="Helical" evidence="1">
    <location>
        <begin position="99"/>
        <end position="128"/>
    </location>
</feature>
<reference evidence="2 3" key="1">
    <citation type="submission" date="2020-08" db="EMBL/GenBank/DDBJ databases">
        <authorList>
            <person name="Newling K."/>
            <person name="Davey J."/>
            <person name="Forrester S."/>
        </authorList>
    </citation>
    <scope>NUCLEOTIDE SEQUENCE [LARGE SCALE GENOMIC DNA]</scope>
    <source>
        <strain evidence="3">Crithidia deanei Carvalho (ATCC PRA-265)</strain>
    </source>
</reference>
<evidence type="ECO:0000256" key="1">
    <source>
        <dbReference type="SAM" id="Phobius"/>
    </source>
</evidence>
<dbReference type="VEuPathDB" id="TriTrypDB:ADEAN_000588900"/>
<dbReference type="EMBL" id="LR877155">
    <property type="protein sequence ID" value="CAD2218401.1"/>
    <property type="molecule type" value="Genomic_DNA"/>
</dbReference>
<dbReference type="OrthoDB" id="264682at2759"/>
<proteinExistence type="predicted"/>
<dbReference type="PANTHER" id="PTHR33297">
    <property type="entry name" value="AMASTIN-LIKE SURFACE PROTEIN-LIKE PROTEIN-RELATED"/>
    <property type="match status" value="1"/>
</dbReference>
<feature type="transmembrane region" description="Helical" evidence="1">
    <location>
        <begin position="23"/>
        <end position="43"/>
    </location>
</feature>
<sequence length="210" mass="22742">MPGKCTAICIAVKAKCGDCKVGAVIYVALQVIILLFTIFGVCFDQFRPRKEFKEVVPCISLWKVKTAGKSCISGPNTGNTKDLFPLCKKRSTRIKSAEGLGIVSIVLVLVALILGCIRLCCCSALRFVNLVLNIITIATLCVVWAQIAAIYNGNDFKKDDLIKDNACRKVKDIVVEVDGPSIYKYGSGFGLAVTAWCLQVINTIVGMLPC</sequence>
<organism evidence="2 3">
    <name type="scientific">Angomonas deanei</name>
    <dbReference type="NCBI Taxonomy" id="59799"/>
    <lineage>
        <taxon>Eukaryota</taxon>
        <taxon>Discoba</taxon>
        <taxon>Euglenozoa</taxon>
        <taxon>Kinetoplastea</taxon>
        <taxon>Metakinetoplastina</taxon>
        <taxon>Trypanosomatida</taxon>
        <taxon>Trypanosomatidae</taxon>
        <taxon>Strigomonadinae</taxon>
        <taxon>Angomonas</taxon>
    </lineage>
</organism>
<keyword evidence="1" id="KW-1133">Transmembrane helix</keyword>
<accession>S9W6J7</accession>
<dbReference type="AlphaFoldDB" id="S9W6J7"/>
<keyword evidence="3" id="KW-1185">Reference proteome</keyword>
<dbReference type="PANTHER" id="PTHR33297:SF4">
    <property type="entry name" value="AMASTIN"/>
    <property type="match status" value="1"/>
</dbReference>
<dbReference type="InterPro" id="IPR009944">
    <property type="entry name" value="Amastin"/>
</dbReference>